<evidence type="ECO:0008006" key="3">
    <source>
        <dbReference type="Google" id="ProtNLM"/>
    </source>
</evidence>
<dbReference type="Proteomes" id="UP000184074">
    <property type="component" value="Unassembled WGS sequence"/>
</dbReference>
<organism evidence="1 2">
    <name type="scientific">Cognatiyoonia sediminum</name>
    <dbReference type="NCBI Taxonomy" id="1508389"/>
    <lineage>
        <taxon>Bacteria</taxon>
        <taxon>Pseudomonadati</taxon>
        <taxon>Pseudomonadota</taxon>
        <taxon>Alphaproteobacteria</taxon>
        <taxon>Rhodobacterales</taxon>
        <taxon>Paracoccaceae</taxon>
        <taxon>Cognatiyoonia</taxon>
    </lineage>
</organism>
<name>A0A1M5MB61_9RHOB</name>
<proteinExistence type="predicted"/>
<gene>
    <name evidence="1" type="ORF">SAMN05444003_0737</name>
</gene>
<dbReference type="Gene3D" id="3.90.226.10">
    <property type="entry name" value="2-enoyl-CoA Hydratase, Chain A, domain 1"/>
    <property type="match status" value="1"/>
</dbReference>
<sequence>MHSSMSLIDDLELIERTILPTDPSFNAVDKAELNSQILEARMFAVANQRDDFLLSVMRLMALPRNGHTRLIPNQSISALPLRFATVGNSVRLMQAPPCFYPAIGGELISINGVGIDDLERLSTPFLAGMSQRKRVIRPILFVWPSALVRLGVNLRGDTLEYQMRDVKGMCFSISLDSSKAVCSTDFYPSNEHGKTDASWSPCSLMKIKSFDPVGLLIVLPSFFDPIGTDLADAISEAAGCIASSPETHLVIDIRGNTGGNFLQTLPLIDAIVAGAKWRQVRVLVDKFTFSAAIVFVAILKHRLGARLKLIGEEMGDGLKFHAEGSTLRLPFSGAAVRYSTALHDWEEGRVDHTTPPEIANVIVPVGTLEIDRIWTENSDDDEARDSLCRDILRDLNS</sequence>
<evidence type="ECO:0000313" key="2">
    <source>
        <dbReference type="Proteomes" id="UP000184074"/>
    </source>
</evidence>
<dbReference type="AlphaFoldDB" id="A0A1M5MB61"/>
<protein>
    <recommendedName>
        <fullName evidence="3">Peptidase family S41</fullName>
    </recommendedName>
</protein>
<keyword evidence="2" id="KW-1185">Reference proteome</keyword>
<dbReference type="STRING" id="1508389.SAMN05444003_0737"/>
<dbReference type="SUPFAM" id="SSF52096">
    <property type="entry name" value="ClpP/crotonase"/>
    <property type="match status" value="1"/>
</dbReference>
<dbReference type="InterPro" id="IPR029045">
    <property type="entry name" value="ClpP/crotonase-like_dom_sf"/>
</dbReference>
<dbReference type="EMBL" id="FQXB01000001">
    <property type="protein sequence ID" value="SHG74537.1"/>
    <property type="molecule type" value="Genomic_DNA"/>
</dbReference>
<accession>A0A1M5MB61</accession>
<evidence type="ECO:0000313" key="1">
    <source>
        <dbReference type="EMBL" id="SHG74537.1"/>
    </source>
</evidence>
<reference evidence="1 2" key="1">
    <citation type="submission" date="2016-11" db="EMBL/GenBank/DDBJ databases">
        <authorList>
            <person name="Jaros S."/>
            <person name="Januszkiewicz K."/>
            <person name="Wedrychowicz H."/>
        </authorList>
    </citation>
    <scope>NUCLEOTIDE SEQUENCE [LARGE SCALE GENOMIC DNA]</scope>
    <source>
        <strain evidence="1 2">DSM 28715</strain>
    </source>
</reference>